<reference evidence="1" key="2">
    <citation type="submission" date="2020-09" db="EMBL/GenBank/DDBJ databases">
        <authorList>
            <person name="Sun Q."/>
            <person name="Ohkuma M."/>
        </authorList>
    </citation>
    <scope>NUCLEOTIDE SEQUENCE</scope>
    <source>
        <strain evidence="1">JCM 5069</strain>
    </source>
</reference>
<dbReference type="Proteomes" id="UP000603708">
    <property type="component" value="Unassembled WGS sequence"/>
</dbReference>
<evidence type="ECO:0000313" key="1">
    <source>
        <dbReference type="EMBL" id="GHH80975.1"/>
    </source>
</evidence>
<evidence type="ECO:0000313" key="2">
    <source>
        <dbReference type="Proteomes" id="UP000603708"/>
    </source>
</evidence>
<name>A0A919GAJ4_9ACTN</name>
<gene>
    <name evidence="1" type="ORF">GCM10018793_37400</name>
</gene>
<comment type="caution">
    <text evidence="1">The sequence shown here is derived from an EMBL/GenBank/DDBJ whole genome shotgun (WGS) entry which is preliminary data.</text>
</comment>
<dbReference type="AlphaFoldDB" id="A0A919GAJ4"/>
<evidence type="ECO:0008006" key="3">
    <source>
        <dbReference type="Google" id="ProtNLM"/>
    </source>
</evidence>
<sequence length="145" mass="14815">MSSGAGAGLVERIAERRAGLGDPAELLAAVRRTVLLVPLEGGGLWTARWGGVRWVCAFTDEAALARFALRHGSGDESWEFAALLGERLLDEIVPAMGEAAGLVVDVATPDGAMVFPPVAGVVPDEAAVDAGEGGIGQEGGGHGQW</sequence>
<protein>
    <recommendedName>
        <fullName evidence="3">SseB protein N-terminal domain-containing protein</fullName>
    </recommendedName>
</protein>
<accession>A0A919GAJ4</accession>
<organism evidence="1 2">
    <name type="scientific">Streptomyces sulfonofaciens</name>
    <dbReference type="NCBI Taxonomy" id="68272"/>
    <lineage>
        <taxon>Bacteria</taxon>
        <taxon>Bacillati</taxon>
        <taxon>Actinomycetota</taxon>
        <taxon>Actinomycetes</taxon>
        <taxon>Kitasatosporales</taxon>
        <taxon>Streptomycetaceae</taxon>
        <taxon>Streptomyces</taxon>
    </lineage>
</organism>
<keyword evidence="2" id="KW-1185">Reference proteome</keyword>
<reference evidence="1" key="1">
    <citation type="journal article" date="2014" name="Int. J. Syst. Evol. Microbiol.">
        <title>Complete genome sequence of Corynebacterium casei LMG S-19264T (=DSM 44701T), isolated from a smear-ripened cheese.</title>
        <authorList>
            <consortium name="US DOE Joint Genome Institute (JGI-PGF)"/>
            <person name="Walter F."/>
            <person name="Albersmeier A."/>
            <person name="Kalinowski J."/>
            <person name="Ruckert C."/>
        </authorList>
    </citation>
    <scope>NUCLEOTIDE SEQUENCE</scope>
    <source>
        <strain evidence="1">JCM 5069</strain>
    </source>
</reference>
<dbReference type="EMBL" id="BNCD01000010">
    <property type="protein sequence ID" value="GHH80975.1"/>
    <property type="molecule type" value="Genomic_DNA"/>
</dbReference>
<proteinExistence type="predicted"/>